<dbReference type="PROSITE" id="PS00720">
    <property type="entry name" value="RASGEF"/>
    <property type="match status" value="1"/>
</dbReference>
<sequence length="778" mass="90331">MAFSGSNFIVSNNGECYLRMKLPDDGTTVINIPNKTITLWDIVCKVAEKKGYTPGDYIILAEKGSKKIKPDLSASLENYIDYNLKLVSVEDKNEFIINNRKSSVMNSPASKKINFKMKKYNFPATIDEEQIKKKQQNNGSGSEFNLRIGKSKKSFSLFIFRRSSSTLMDSKLSTNSLQDEMCNEEHELDRQDSLNGENCSFASMNSIENPTTPIVDGITVRESSLIDIEGKTEEHTNYHTIRKTIVSSNNMSNSNSTLRRNTFRKHQRSQTDNISLKGRESYNSGVVYIIYSDGEKSDMQFPLEVTMDVILSCASKKKELNEEIYTLQTENGEKIQLDRVLKYYLLDNNLKSGNVNTFKLVEGEKFYSTVCVNENDQDVMILQYKNTYDEDLQVMAGTIDKLIERATDNSEKDDTFLDIFLLTYRAYIKPMEFFQLLTARFNCELPPDPTEDDIKYFEDMKGLIQSNVVKVMEYWVKHHWHDFAVYPDLEENLISFINELKPYEEYTQRVEDFECQIEIQKKKYEDMFGYIKTVEKIGKVMDSMLSELDPCIVAEQLCLYDFKLMKNIHPIEYLNQIWGNKENEDSPCLNFFISRFNLESFWAATEVLKEEDLKKRIEALKKIILLTKSCLDNNNFFSTFALISGLSTNAVQRLKKTWEGLPSKVKITFTEMEKLMDPSRNMRNYRMELESKEPPIIPFLPIYLKDLTFINDGNQSKVDNMINFDKLRMMSSRVHDLISLTDKTYSFKENPIIQNYLAKPTKIVDDKTLKEMSQKCEK</sequence>
<evidence type="ECO:0000313" key="6">
    <source>
        <dbReference type="EMBL" id="ORY87246.1"/>
    </source>
</evidence>
<dbReference type="InterPro" id="IPR000651">
    <property type="entry name" value="Ras-like_Gua-exchang_fac_N"/>
</dbReference>
<feature type="domain" description="N-terminal Ras-GEF" evidence="5">
    <location>
        <begin position="390"/>
        <end position="521"/>
    </location>
</feature>
<dbReference type="InterPro" id="IPR023578">
    <property type="entry name" value="Ras_GEF_dom_sf"/>
</dbReference>
<dbReference type="Gene3D" id="1.10.840.10">
    <property type="entry name" value="Ras guanine-nucleotide exchange factors catalytic domain"/>
    <property type="match status" value="1"/>
</dbReference>
<dbReference type="SMART" id="SM00147">
    <property type="entry name" value="RasGEF"/>
    <property type="match status" value="1"/>
</dbReference>
<dbReference type="PROSITE" id="PS50009">
    <property type="entry name" value="RASGEF_CAT"/>
    <property type="match status" value="1"/>
</dbReference>
<dbReference type="EMBL" id="MCOG01000001">
    <property type="protein sequence ID" value="ORY87246.1"/>
    <property type="molecule type" value="Genomic_DNA"/>
</dbReference>
<dbReference type="Gene3D" id="1.20.870.10">
    <property type="entry name" value="Son of sevenless (SoS) protein Chain: S domain 1"/>
    <property type="match status" value="1"/>
</dbReference>
<dbReference type="InterPro" id="IPR036964">
    <property type="entry name" value="RASGEF_cat_dom_sf"/>
</dbReference>
<proteinExistence type="predicted"/>
<dbReference type="GO" id="GO:0007265">
    <property type="term" value="P:Ras protein signal transduction"/>
    <property type="evidence" value="ECO:0007669"/>
    <property type="project" value="TreeGrafter"/>
</dbReference>
<dbReference type="STRING" id="1754190.A0A1Y2FVN2"/>
<dbReference type="SUPFAM" id="SSF48366">
    <property type="entry name" value="Ras GEF"/>
    <property type="match status" value="1"/>
</dbReference>
<reference evidence="6 7" key="1">
    <citation type="submission" date="2016-08" db="EMBL/GenBank/DDBJ databases">
        <title>A Parts List for Fungal Cellulosomes Revealed by Comparative Genomics.</title>
        <authorList>
            <consortium name="DOE Joint Genome Institute"/>
            <person name="Haitjema C.H."/>
            <person name="Gilmore S.P."/>
            <person name="Henske J.K."/>
            <person name="Solomon K.V."/>
            <person name="De Groot R."/>
            <person name="Kuo A."/>
            <person name="Mondo S.J."/>
            <person name="Salamov A.A."/>
            <person name="Labutti K."/>
            <person name="Zhao Z."/>
            <person name="Chiniquy J."/>
            <person name="Barry K."/>
            <person name="Brewer H.M."/>
            <person name="Purvine S.O."/>
            <person name="Wright A.T."/>
            <person name="Boxma B."/>
            <person name="Van Alen T."/>
            <person name="Hackstein J.H."/>
            <person name="Baker S.E."/>
            <person name="Grigoriev I.V."/>
            <person name="O'Malley M.A."/>
        </authorList>
    </citation>
    <scope>NUCLEOTIDE SEQUENCE [LARGE SCALE GENOMIC DNA]</scope>
    <source>
        <strain evidence="6 7">G1</strain>
    </source>
</reference>
<dbReference type="GO" id="GO:0005085">
    <property type="term" value="F:guanyl-nucleotide exchange factor activity"/>
    <property type="evidence" value="ECO:0007669"/>
    <property type="project" value="UniProtKB-KW"/>
</dbReference>
<dbReference type="InterPro" id="IPR001895">
    <property type="entry name" value="RASGEF_cat_dom"/>
</dbReference>
<dbReference type="Pfam" id="PF00617">
    <property type="entry name" value="RasGEF"/>
    <property type="match status" value="1"/>
</dbReference>
<organism evidence="6 7">
    <name type="scientific">Neocallimastix californiae</name>
    <dbReference type="NCBI Taxonomy" id="1754190"/>
    <lineage>
        <taxon>Eukaryota</taxon>
        <taxon>Fungi</taxon>
        <taxon>Fungi incertae sedis</taxon>
        <taxon>Chytridiomycota</taxon>
        <taxon>Chytridiomycota incertae sedis</taxon>
        <taxon>Neocallimastigomycetes</taxon>
        <taxon>Neocallimastigales</taxon>
        <taxon>Neocallimastigaceae</taxon>
        <taxon>Neocallimastix</taxon>
    </lineage>
</organism>
<accession>A0A1Y2FVN2</accession>
<gene>
    <name evidence="6" type="ORF">LY90DRAFT_662965</name>
</gene>
<dbReference type="GO" id="GO:0005886">
    <property type="term" value="C:plasma membrane"/>
    <property type="evidence" value="ECO:0007669"/>
    <property type="project" value="TreeGrafter"/>
</dbReference>
<dbReference type="PANTHER" id="PTHR23113:SF356">
    <property type="entry name" value="FI05912P-RELATED"/>
    <property type="match status" value="1"/>
</dbReference>
<name>A0A1Y2FVN2_9FUNG</name>
<dbReference type="PANTHER" id="PTHR23113">
    <property type="entry name" value="GUANINE NUCLEOTIDE EXCHANGE FACTOR"/>
    <property type="match status" value="1"/>
</dbReference>
<dbReference type="InterPro" id="IPR008937">
    <property type="entry name" value="Ras-like_GEF"/>
</dbReference>
<evidence type="ECO:0000256" key="1">
    <source>
        <dbReference type="ARBA" id="ARBA00022658"/>
    </source>
</evidence>
<feature type="region of interest" description="Disordered" evidence="3">
    <location>
        <begin position="249"/>
        <end position="270"/>
    </location>
</feature>
<comment type="caution">
    <text evidence="6">The sequence shown here is derived from an EMBL/GenBank/DDBJ whole genome shotgun (WGS) entry which is preliminary data.</text>
</comment>
<dbReference type="CDD" id="cd06224">
    <property type="entry name" value="REM"/>
    <property type="match status" value="1"/>
</dbReference>
<dbReference type="Proteomes" id="UP000193920">
    <property type="component" value="Unassembled WGS sequence"/>
</dbReference>
<dbReference type="InterPro" id="IPR019804">
    <property type="entry name" value="Ras_G-nucl-exch_fac_CS"/>
</dbReference>
<dbReference type="PROSITE" id="PS50212">
    <property type="entry name" value="RASGEF_NTER"/>
    <property type="match status" value="1"/>
</dbReference>
<evidence type="ECO:0000256" key="3">
    <source>
        <dbReference type="SAM" id="MobiDB-lite"/>
    </source>
</evidence>
<dbReference type="AlphaFoldDB" id="A0A1Y2FVN2"/>
<evidence type="ECO:0000259" key="4">
    <source>
        <dbReference type="PROSITE" id="PS50009"/>
    </source>
</evidence>
<evidence type="ECO:0000259" key="5">
    <source>
        <dbReference type="PROSITE" id="PS50212"/>
    </source>
</evidence>
<keyword evidence="1 2" id="KW-0344">Guanine-nucleotide releasing factor</keyword>
<feature type="domain" description="Ras-GEF" evidence="4">
    <location>
        <begin position="549"/>
        <end position="774"/>
    </location>
</feature>
<dbReference type="Pfam" id="PF00618">
    <property type="entry name" value="RasGEF_N"/>
    <property type="match status" value="1"/>
</dbReference>
<dbReference type="OrthoDB" id="546434at2759"/>
<evidence type="ECO:0000256" key="2">
    <source>
        <dbReference type="PROSITE-ProRule" id="PRU00168"/>
    </source>
</evidence>
<dbReference type="CDD" id="cd00155">
    <property type="entry name" value="RasGEF"/>
    <property type="match status" value="1"/>
</dbReference>
<evidence type="ECO:0000313" key="7">
    <source>
        <dbReference type="Proteomes" id="UP000193920"/>
    </source>
</evidence>
<protein>
    <submittedName>
        <fullName evidence="6">Ras GEF</fullName>
    </submittedName>
</protein>
<keyword evidence="7" id="KW-1185">Reference proteome</keyword>
<dbReference type="SMART" id="SM00229">
    <property type="entry name" value="RasGEFN"/>
    <property type="match status" value="1"/>
</dbReference>